<evidence type="ECO:0000313" key="4">
    <source>
        <dbReference type="Proteomes" id="UP000292927"/>
    </source>
</evidence>
<keyword evidence="1" id="KW-0812">Transmembrane</keyword>
<feature type="domain" description="DUF218" evidence="2">
    <location>
        <begin position="99"/>
        <end position="232"/>
    </location>
</feature>
<dbReference type="Proteomes" id="UP000292927">
    <property type="component" value="Unassembled WGS sequence"/>
</dbReference>
<organism evidence="3 4">
    <name type="scientific">Cuneatibacter caecimuris</name>
    <dbReference type="NCBI Taxonomy" id="1796618"/>
    <lineage>
        <taxon>Bacteria</taxon>
        <taxon>Bacillati</taxon>
        <taxon>Bacillota</taxon>
        <taxon>Clostridia</taxon>
        <taxon>Lachnospirales</taxon>
        <taxon>Lachnospiraceae</taxon>
        <taxon>Cuneatibacter</taxon>
    </lineage>
</organism>
<name>A0A4Q7PNT3_9FIRM</name>
<gene>
    <name evidence="3" type="ORF">EV209_0761</name>
</gene>
<dbReference type="RefSeq" id="WP_130433188.1">
    <property type="nucleotide sequence ID" value="NZ_SGXF01000001.1"/>
</dbReference>
<evidence type="ECO:0000313" key="3">
    <source>
        <dbReference type="EMBL" id="RZT02639.1"/>
    </source>
</evidence>
<sequence length="250" mass="27785">MVITVVYGVLAVICLGYFAGIVIYTQTVGFALFWLLTGLLLCAAGAYCAYRRKHPDRLEMPLMLKSAVFTCVSVGFLILAAAGITIFMDTEEEAPEDLDYLIVLGSKTVGREPSDTLKLRLDAALEYLQENKKTRVILSGGKGSGEDWTEAQVMYLYLKNAGVQTHRMVMETQSTDTEENVIYSLNLVKKTDTVGIVTNDFHLCRAQALARKQGKTEVYGIPAKSNWFLLPNQTVRECFALLIEKFMGNI</sequence>
<evidence type="ECO:0000259" key="2">
    <source>
        <dbReference type="Pfam" id="PF02698"/>
    </source>
</evidence>
<dbReference type="PANTHER" id="PTHR30336">
    <property type="entry name" value="INNER MEMBRANE PROTEIN, PROBABLE PERMEASE"/>
    <property type="match status" value="1"/>
</dbReference>
<dbReference type="CDD" id="cd06259">
    <property type="entry name" value="YdcF-like"/>
    <property type="match status" value="1"/>
</dbReference>
<evidence type="ECO:0000256" key="1">
    <source>
        <dbReference type="SAM" id="Phobius"/>
    </source>
</evidence>
<dbReference type="InterPro" id="IPR051599">
    <property type="entry name" value="Cell_Envelope_Assoc"/>
</dbReference>
<keyword evidence="1" id="KW-1133">Transmembrane helix</keyword>
<dbReference type="GO" id="GO:0005886">
    <property type="term" value="C:plasma membrane"/>
    <property type="evidence" value="ECO:0007669"/>
    <property type="project" value="TreeGrafter"/>
</dbReference>
<dbReference type="OrthoDB" id="9782395at2"/>
<dbReference type="Gene3D" id="3.40.50.620">
    <property type="entry name" value="HUPs"/>
    <property type="match status" value="1"/>
</dbReference>
<feature type="transmembrane region" description="Helical" evidence="1">
    <location>
        <begin position="31"/>
        <end position="50"/>
    </location>
</feature>
<dbReference type="InterPro" id="IPR014729">
    <property type="entry name" value="Rossmann-like_a/b/a_fold"/>
</dbReference>
<feature type="transmembrane region" description="Helical" evidence="1">
    <location>
        <begin position="5"/>
        <end position="25"/>
    </location>
</feature>
<dbReference type="InterPro" id="IPR003848">
    <property type="entry name" value="DUF218"/>
</dbReference>
<proteinExistence type="predicted"/>
<dbReference type="GO" id="GO:0000270">
    <property type="term" value="P:peptidoglycan metabolic process"/>
    <property type="evidence" value="ECO:0007669"/>
    <property type="project" value="TreeGrafter"/>
</dbReference>
<protein>
    <submittedName>
        <fullName evidence="3">Uncharacterized SAM-binding protein YcdF (DUF218 family)</fullName>
    </submittedName>
</protein>
<accession>A0A4Q7PNT3</accession>
<dbReference type="AlphaFoldDB" id="A0A4Q7PNT3"/>
<keyword evidence="1" id="KW-0472">Membrane</keyword>
<comment type="caution">
    <text evidence="3">The sequence shown here is derived from an EMBL/GenBank/DDBJ whole genome shotgun (WGS) entry which is preliminary data.</text>
</comment>
<keyword evidence="4" id="KW-1185">Reference proteome</keyword>
<reference evidence="3 4" key="1">
    <citation type="submission" date="2019-02" db="EMBL/GenBank/DDBJ databases">
        <title>Genomic Encyclopedia of Type Strains, Phase IV (KMG-IV): sequencing the most valuable type-strain genomes for metagenomic binning, comparative biology and taxonomic classification.</title>
        <authorList>
            <person name="Goeker M."/>
        </authorList>
    </citation>
    <scope>NUCLEOTIDE SEQUENCE [LARGE SCALE GENOMIC DNA]</scope>
    <source>
        <strain evidence="3 4">DSM 29486</strain>
    </source>
</reference>
<dbReference type="PANTHER" id="PTHR30336:SF4">
    <property type="entry name" value="ENVELOPE BIOGENESIS FACTOR ELYC"/>
    <property type="match status" value="1"/>
</dbReference>
<dbReference type="Pfam" id="PF02698">
    <property type="entry name" value="DUF218"/>
    <property type="match status" value="1"/>
</dbReference>
<dbReference type="EMBL" id="SGXF01000001">
    <property type="protein sequence ID" value="RZT02639.1"/>
    <property type="molecule type" value="Genomic_DNA"/>
</dbReference>
<feature type="transmembrane region" description="Helical" evidence="1">
    <location>
        <begin position="62"/>
        <end position="88"/>
    </location>
</feature>
<dbReference type="GO" id="GO:0043164">
    <property type="term" value="P:Gram-negative-bacterium-type cell wall biogenesis"/>
    <property type="evidence" value="ECO:0007669"/>
    <property type="project" value="TreeGrafter"/>
</dbReference>